<dbReference type="PATRIC" id="fig|1423733.4.peg.758"/>
<dbReference type="PANTHER" id="PTHR11361:SF34">
    <property type="entry name" value="DNA MISMATCH REPAIR PROTEIN MSH1, MITOCHONDRIAL"/>
    <property type="match status" value="1"/>
</dbReference>
<dbReference type="GO" id="GO:0005524">
    <property type="term" value="F:ATP binding"/>
    <property type="evidence" value="ECO:0007669"/>
    <property type="project" value="UniProtKB-UniRule"/>
</dbReference>
<dbReference type="FunFam" id="3.40.1170.10:FF:000001">
    <property type="entry name" value="DNA mismatch repair protein MutS"/>
    <property type="match status" value="1"/>
</dbReference>
<keyword evidence="3 8" id="KW-0547">Nucleotide-binding</keyword>
<feature type="region of interest" description="Disordered" evidence="10">
    <location>
        <begin position="802"/>
        <end position="869"/>
    </location>
</feature>
<evidence type="ECO:0000256" key="8">
    <source>
        <dbReference type="HAMAP-Rule" id="MF_00096"/>
    </source>
</evidence>
<comment type="function">
    <text evidence="8">This protein is involved in the repair of mismatches in DNA. It is possible that it carries out the mismatch recognition step. This protein has a weak ATPase activity.</text>
</comment>
<dbReference type="InterPro" id="IPR007696">
    <property type="entry name" value="DNA_mismatch_repair_MutS_core"/>
</dbReference>
<gene>
    <name evidence="8" type="primary">mutS</name>
    <name evidence="12" type="ORF">FC82_GL000730</name>
</gene>
<keyword evidence="6 8" id="KW-0238">DNA-binding</keyword>
<evidence type="ECO:0000256" key="9">
    <source>
        <dbReference type="RuleBase" id="RU003756"/>
    </source>
</evidence>
<evidence type="ECO:0000313" key="12">
    <source>
        <dbReference type="EMBL" id="KRM77044.1"/>
    </source>
</evidence>
<evidence type="ECO:0000256" key="2">
    <source>
        <dbReference type="ARBA" id="ARBA00021982"/>
    </source>
</evidence>
<dbReference type="Pfam" id="PF05190">
    <property type="entry name" value="MutS_IV"/>
    <property type="match status" value="1"/>
</dbReference>
<comment type="similarity">
    <text evidence="1 8 9">Belongs to the DNA mismatch repair MutS family.</text>
</comment>
<evidence type="ECO:0000256" key="4">
    <source>
        <dbReference type="ARBA" id="ARBA00022763"/>
    </source>
</evidence>
<keyword evidence="4 8" id="KW-0227">DNA damage</keyword>
<evidence type="ECO:0000256" key="1">
    <source>
        <dbReference type="ARBA" id="ARBA00006271"/>
    </source>
</evidence>
<dbReference type="InterPro" id="IPR017261">
    <property type="entry name" value="DNA_mismatch_repair_MutS/MSH"/>
</dbReference>
<dbReference type="GO" id="GO:0003684">
    <property type="term" value="F:damaged DNA binding"/>
    <property type="evidence" value="ECO:0007669"/>
    <property type="project" value="UniProtKB-UniRule"/>
</dbReference>
<dbReference type="InterPro" id="IPR045076">
    <property type="entry name" value="MutS"/>
</dbReference>
<dbReference type="InterPro" id="IPR036678">
    <property type="entry name" value="MutS_con_dom_sf"/>
</dbReference>
<dbReference type="PIRSF" id="PIRSF037677">
    <property type="entry name" value="DNA_mis_repair_Msh6"/>
    <property type="match status" value="1"/>
</dbReference>
<dbReference type="NCBIfam" id="NF003810">
    <property type="entry name" value="PRK05399.1"/>
    <property type="match status" value="1"/>
</dbReference>
<dbReference type="FunFam" id="3.40.50.300:FF:000896">
    <property type="entry name" value="DNA mismatch repair protein MutS"/>
    <property type="match status" value="1"/>
</dbReference>
<dbReference type="HAMAP" id="MF_00096">
    <property type="entry name" value="MutS"/>
    <property type="match status" value="1"/>
</dbReference>
<proteinExistence type="inferred from homology"/>
<comment type="caution">
    <text evidence="12">The sequence shown here is derived from an EMBL/GenBank/DDBJ whole genome shotgun (WGS) entry which is preliminary data.</text>
</comment>
<dbReference type="PROSITE" id="PS00486">
    <property type="entry name" value="DNA_MISMATCH_REPAIR_2"/>
    <property type="match status" value="1"/>
</dbReference>
<dbReference type="Proteomes" id="UP000051845">
    <property type="component" value="Unassembled WGS sequence"/>
</dbReference>
<dbReference type="SUPFAM" id="SSF53150">
    <property type="entry name" value="DNA repair protein MutS, domain II"/>
    <property type="match status" value="1"/>
</dbReference>
<dbReference type="InterPro" id="IPR007861">
    <property type="entry name" value="DNA_mismatch_repair_MutS_clamp"/>
</dbReference>
<dbReference type="Pfam" id="PF05188">
    <property type="entry name" value="MutS_II"/>
    <property type="match status" value="1"/>
</dbReference>
<dbReference type="GO" id="GO:0030983">
    <property type="term" value="F:mismatched DNA binding"/>
    <property type="evidence" value="ECO:0007669"/>
    <property type="project" value="InterPro"/>
</dbReference>
<dbReference type="Gene3D" id="1.10.1420.10">
    <property type="match status" value="2"/>
</dbReference>
<sequence length="907" mass="101857">MKGLPSKAKQTPMMVQYQEIKDQYPDAFLFYRIGDFYELFNDDAIKGSQLLELTLTSRSHSASAENQIPMCGVPHRAAQNYVDILVDKGYKVAICEQVEDPKLAEGMVKREVIQLVTPGTQTDTGIGGAKRNNYLTALTKITTGYGFAYADLSTGELKVASLKNFEAVINEVMSLQTKEIVVDKSVTDDERQHLSQIGILVSHQDDVTAQSELSYLTQDVSDAAQNAVLKHLLTYVVTTQKRSLAHLQRAVVYQPSYFLKMDHYSQRNLELTQNIRTGKKSGTLLWLLDETRTAMGGRLLKQWLDRPLVTRDEIMARQRKVGALVKQYFERHNLQEELTKVYDLERLAGRVAFGSVNGRDLIQLKTSLNQIPKVQHVLGEFEDGTFDDILDNLDPNDDVADAIEQAIVEDPPISVTEGGIIKDGYNDQLDQYREAMHNGKQWLAEMEASERKATGINNLKIGYNRVFGYYIEVTKVNLSKLPEGRYERKQTLTNAERFTTPELKEKERLILEAEEKSTDLEYQLFVKLREMVKKNIQRIQTLAHAVAELDVLQSFADVSEKYRFVAPTLTKDGHQLRVIEGRHPVVEKVLGRQKYVPNDILMDDKTTILLITGPNMSGKSTYMRQLALTVILAQMGCFVPAKSATMPIFDQIFTRIGAADDLISGESTFMVEMKEANEALENASANSLILFDEIGRGTATYDGMALAQAIIEFVHNRVHAKTLFSTHYHELTVLEDSLSELKNVHVGAVEKNGELVFLHQMQDGPADKSYGIHVAKLAGLPDSLLTRADQILTRLETKDEQDKPIVAATSSETQFDTSDTDSPDTMAVSSEQTSVSETPKTDSVQAPAAFDDGEDTQLSLFGTPEPTKKHTEADQLLKQLKELNLMALTPMEVMNQVYKWQQHAKRK</sequence>
<dbReference type="InterPro" id="IPR027417">
    <property type="entry name" value="P-loop_NTPase"/>
</dbReference>
<dbReference type="SMART" id="SM00533">
    <property type="entry name" value="MUTSd"/>
    <property type="match status" value="1"/>
</dbReference>
<reference evidence="12 13" key="1">
    <citation type="journal article" date="2015" name="Genome Announc.">
        <title>Expanding the biotechnology potential of lactobacilli through comparative genomics of 213 strains and associated genera.</title>
        <authorList>
            <person name="Sun Z."/>
            <person name="Harris H.M."/>
            <person name="McCann A."/>
            <person name="Guo C."/>
            <person name="Argimon S."/>
            <person name="Zhang W."/>
            <person name="Yang X."/>
            <person name="Jeffery I.B."/>
            <person name="Cooney J.C."/>
            <person name="Kagawa T.F."/>
            <person name="Liu W."/>
            <person name="Song Y."/>
            <person name="Salvetti E."/>
            <person name="Wrobel A."/>
            <person name="Rasinkangas P."/>
            <person name="Parkhill J."/>
            <person name="Rea M.C."/>
            <person name="O'Sullivan O."/>
            <person name="Ritari J."/>
            <person name="Douillard F.P."/>
            <person name="Paul Ross R."/>
            <person name="Yang R."/>
            <person name="Briner A.E."/>
            <person name="Felis G.E."/>
            <person name="de Vos W.M."/>
            <person name="Barrangou R."/>
            <person name="Klaenhammer T.R."/>
            <person name="Caufield P.W."/>
            <person name="Cui Y."/>
            <person name="Zhang H."/>
            <person name="O'Toole P.W."/>
        </authorList>
    </citation>
    <scope>NUCLEOTIDE SEQUENCE [LARGE SCALE GENOMIC DNA]</scope>
    <source>
        <strain evidence="12 13">DSM 20515</strain>
    </source>
</reference>
<dbReference type="Pfam" id="PF00488">
    <property type="entry name" value="MutS_V"/>
    <property type="match status" value="1"/>
</dbReference>
<dbReference type="InterPro" id="IPR000432">
    <property type="entry name" value="DNA_mismatch_repair_MutS_C"/>
</dbReference>
<dbReference type="SUPFAM" id="SSF55271">
    <property type="entry name" value="DNA repair protein MutS, domain I"/>
    <property type="match status" value="1"/>
</dbReference>
<feature type="binding site" evidence="8">
    <location>
        <begin position="613"/>
        <end position="620"/>
    </location>
    <ligand>
        <name>ATP</name>
        <dbReference type="ChEBI" id="CHEBI:30616"/>
    </ligand>
</feature>
<dbReference type="SUPFAM" id="SSF48334">
    <property type="entry name" value="DNA repair protein MutS, domain III"/>
    <property type="match status" value="1"/>
</dbReference>
<evidence type="ECO:0000256" key="5">
    <source>
        <dbReference type="ARBA" id="ARBA00022840"/>
    </source>
</evidence>
<dbReference type="InterPro" id="IPR007695">
    <property type="entry name" value="DNA_mismatch_repair_MutS-lik_N"/>
</dbReference>
<dbReference type="InterPro" id="IPR007860">
    <property type="entry name" value="DNA_mmatch_repair_MutS_con_dom"/>
</dbReference>
<dbReference type="Pfam" id="PF05192">
    <property type="entry name" value="MutS_III"/>
    <property type="match status" value="1"/>
</dbReference>
<dbReference type="InterPro" id="IPR036187">
    <property type="entry name" value="DNA_mismatch_repair_MutS_sf"/>
</dbReference>
<evidence type="ECO:0000259" key="11">
    <source>
        <dbReference type="PROSITE" id="PS00486"/>
    </source>
</evidence>
<feature type="compositionally biased region" description="Polar residues" evidence="10">
    <location>
        <begin position="808"/>
        <end position="817"/>
    </location>
</feature>
<organism evidence="12 13">
    <name type="scientific">Secundilactobacillus collinoides DSM 20515 = JCM 1123</name>
    <dbReference type="NCBI Taxonomy" id="1423733"/>
    <lineage>
        <taxon>Bacteria</taxon>
        <taxon>Bacillati</taxon>
        <taxon>Bacillota</taxon>
        <taxon>Bacilli</taxon>
        <taxon>Lactobacillales</taxon>
        <taxon>Lactobacillaceae</taxon>
        <taxon>Secundilactobacillus</taxon>
    </lineage>
</organism>
<evidence type="ECO:0000313" key="13">
    <source>
        <dbReference type="Proteomes" id="UP000051845"/>
    </source>
</evidence>
<evidence type="ECO:0000256" key="10">
    <source>
        <dbReference type="SAM" id="MobiDB-lite"/>
    </source>
</evidence>
<dbReference type="Gene3D" id="3.40.50.300">
    <property type="entry name" value="P-loop containing nucleotide triphosphate hydrolases"/>
    <property type="match status" value="1"/>
</dbReference>
<dbReference type="Gene3D" id="3.30.420.110">
    <property type="entry name" value="MutS, connector domain"/>
    <property type="match status" value="1"/>
</dbReference>
<dbReference type="FunFam" id="1.10.1420.10:FF:000007">
    <property type="entry name" value="DNA mismatch repair protein MutS"/>
    <property type="match status" value="1"/>
</dbReference>
<dbReference type="Pfam" id="PF01624">
    <property type="entry name" value="MutS_I"/>
    <property type="match status" value="1"/>
</dbReference>
<dbReference type="STRING" id="33960.TY91_08490"/>
<accession>A0A0R2BHK5</accession>
<evidence type="ECO:0000256" key="3">
    <source>
        <dbReference type="ARBA" id="ARBA00022741"/>
    </source>
</evidence>
<evidence type="ECO:0000256" key="6">
    <source>
        <dbReference type="ARBA" id="ARBA00023125"/>
    </source>
</evidence>
<dbReference type="SUPFAM" id="SSF52540">
    <property type="entry name" value="P-loop containing nucleoside triphosphate hydrolases"/>
    <property type="match status" value="1"/>
</dbReference>
<dbReference type="Gene3D" id="3.40.1170.10">
    <property type="entry name" value="DNA repair protein MutS, domain I"/>
    <property type="match status" value="1"/>
</dbReference>
<dbReference type="CDD" id="cd03284">
    <property type="entry name" value="ABC_MutS1"/>
    <property type="match status" value="1"/>
</dbReference>
<dbReference type="EMBL" id="AYYR01000014">
    <property type="protein sequence ID" value="KRM77044.1"/>
    <property type="molecule type" value="Genomic_DNA"/>
</dbReference>
<dbReference type="InterPro" id="IPR005748">
    <property type="entry name" value="DNA_mismatch_repair_MutS"/>
</dbReference>
<dbReference type="GO" id="GO:0005829">
    <property type="term" value="C:cytosol"/>
    <property type="evidence" value="ECO:0007669"/>
    <property type="project" value="TreeGrafter"/>
</dbReference>
<dbReference type="GO" id="GO:0006298">
    <property type="term" value="P:mismatch repair"/>
    <property type="evidence" value="ECO:0007669"/>
    <property type="project" value="UniProtKB-UniRule"/>
</dbReference>
<dbReference type="GO" id="GO:0140664">
    <property type="term" value="F:ATP-dependent DNA damage sensor activity"/>
    <property type="evidence" value="ECO:0007669"/>
    <property type="project" value="InterPro"/>
</dbReference>
<protein>
    <recommendedName>
        <fullName evidence="2 8">DNA mismatch repair protein MutS</fullName>
    </recommendedName>
</protein>
<feature type="compositionally biased region" description="Polar residues" evidence="10">
    <location>
        <begin position="827"/>
        <end position="844"/>
    </location>
</feature>
<name>A0A0R2BHK5_SECCO</name>
<dbReference type="NCBIfam" id="TIGR01070">
    <property type="entry name" value="mutS1"/>
    <property type="match status" value="1"/>
</dbReference>
<feature type="domain" description="DNA mismatch repair proteins mutS family" evidence="11">
    <location>
        <begin position="687"/>
        <end position="703"/>
    </location>
</feature>
<keyword evidence="5 8" id="KW-0067">ATP-binding</keyword>
<evidence type="ECO:0000256" key="7">
    <source>
        <dbReference type="ARBA" id="ARBA00023204"/>
    </source>
</evidence>
<dbReference type="SMART" id="SM00534">
    <property type="entry name" value="MUTSac"/>
    <property type="match status" value="1"/>
</dbReference>
<dbReference type="PANTHER" id="PTHR11361">
    <property type="entry name" value="DNA MISMATCH REPAIR PROTEIN MUTS FAMILY MEMBER"/>
    <property type="match status" value="1"/>
</dbReference>
<keyword evidence="7 8" id="KW-0234">DNA repair</keyword>
<dbReference type="AlphaFoldDB" id="A0A0R2BHK5"/>
<dbReference type="InterPro" id="IPR016151">
    <property type="entry name" value="DNA_mismatch_repair_MutS_N"/>
</dbReference>